<evidence type="ECO:0000259" key="3">
    <source>
        <dbReference type="Pfam" id="PF11250"/>
    </source>
</evidence>
<sequence>MAADGALRRLFEKPLPENPTLLEALSACNQVHHHHHHHHKKHVDPASFTEIFGELHFQEKPDVAATRAPFLPPPSSRPPIRTVSWIDVADAADKSKDDSSLDALLRPKPAAAAAATVKRSASFCLKSSESLLLCTEGLGSESTVDADDMVKDGDDDEAAAPRDEEMDVEGSCGGGANAADAAGREKRSTPTSFPPPIRSIGRGGKPCVCFRSFRAEGRFVLMEVVIPGKELLQATREGGRLRLRFANAAAAVGGVGFEEDIEADGDVDDDEAEDACAAIDDTS</sequence>
<dbReference type="PANTHER" id="PTHR33155:SF9">
    <property type="entry name" value="FANTASTIC FOUR-LIKE PROTEIN (DUF3049)"/>
    <property type="match status" value="1"/>
</dbReference>
<dbReference type="AlphaFoldDB" id="A0A6G1BNK9"/>
<dbReference type="Proteomes" id="UP000479710">
    <property type="component" value="Unassembled WGS sequence"/>
</dbReference>
<comment type="caution">
    <text evidence="4">The sequence shown here is derived from an EMBL/GenBank/DDBJ whole genome shotgun (WGS) entry which is preliminary data.</text>
</comment>
<dbReference type="InterPro" id="IPR021410">
    <property type="entry name" value="FAF"/>
</dbReference>
<comment type="similarity">
    <text evidence="1">Belongs to the fantastic four family.</text>
</comment>
<proteinExistence type="inferred from homology"/>
<feature type="domain" description="FAF" evidence="3">
    <location>
        <begin position="192"/>
        <end position="245"/>
    </location>
</feature>
<evidence type="ECO:0000256" key="2">
    <source>
        <dbReference type="SAM" id="MobiDB-lite"/>
    </source>
</evidence>
<evidence type="ECO:0000313" key="5">
    <source>
        <dbReference type="Proteomes" id="UP000479710"/>
    </source>
</evidence>
<feature type="compositionally biased region" description="Acidic residues" evidence="2">
    <location>
        <begin position="153"/>
        <end position="168"/>
    </location>
</feature>
<keyword evidence="5" id="KW-1185">Reference proteome</keyword>
<dbReference type="InterPro" id="IPR046431">
    <property type="entry name" value="FAF_dom"/>
</dbReference>
<organism evidence="4 5">
    <name type="scientific">Oryza meyeriana var. granulata</name>
    <dbReference type="NCBI Taxonomy" id="110450"/>
    <lineage>
        <taxon>Eukaryota</taxon>
        <taxon>Viridiplantae</taxon>
        <taxon>Streptophyta</taxon>
        <taxon>Embryophyta</taxon>
        <taxon>Tracheophyta</taxon>
        <taxon>Spermatophyta</taxon>
        <taxon>Magnoliopsida</taxon>
        <taxon>Liliopsida</taxon>
        <taxon>Poales</taxon>
        <taxon>Poaceae</taxon>
        <taxon>BOP clade</taxon>
        <taxon>Oryzoideae</taxon>
        <taxon>Oryzeae</taxon>
        <taxon>Oryzinae</taxon>
        <taxon>Oryza</taxon>
        <taxon>Oryza meyeriana</taxon>
    </lineage>
</organism>
<dbReference type="EMBL" id="SPHZ02000012">
    <property type="protein sequence ID" value="KAF0889456.1"/>
    <property type="molecule type" value="Genomic_DNA"/>
</dbReference>
<feature type="region of interest" description="Disordered" evidence="2">
    <location>
        <begin position="143"/>
        <end position="197"/>
    </location>
</feature>
<gene>
    <name evidence="4" type="ORF">E2562_024518</name>
</gene>
<evidence type="ECO:0000256" key="1">
    <source>
        <dbReference type="ARBA" id="ARBA00008690"/>
    </source>
</evidence>
<reference evidence="4 5" key="1">
    <citation type="submission" date="2019-11" db="EMBL/GenBank/DDBJ databases">
        <title>Whole genome sequence of Oryza granulata.</title>
        <authorList>
            <person name="Li W."/>
        </authorList>
    </citation>
    <scope>NUCLEOTIDE SEQUENCE [LARGE SCALE GENOMIC DNA]</scope>
    <source>
        <strain evidence="5">cv. Menghai</strain>
        <tissue evidence="4">Leaf</tissue>
    </source>
</reference>
<protein>
    <recommendedName>
        <fullName evidence="3">FAF domain-containing protein</fullName>
    </recommendedName>
</protein>
<dbReference type="OrthoDB" id="676808at2759"/>
<name>A0A6G1BNK9_9ORYZ</name>
<accession>A0A6G1BNK9</accession>
<evidence type="ECO:0000313" key="4">
    <source>
        <dbReference type="EMBL" id="KAF0889456.1"/>
    </source>
</evidence>
<dbReference type="Pfam" id="PF11250">
    <property type="entry name" value="FAF"/>
    <property type="match status" value="1"/>
</dbReference>
<dbReference type="PANTHER" id="PTHR33155">
    <property type="entry name" value="FANTASTIC FOUR-LIKE PROTEIN (DUF3049)"/>
    <property type="match status" value="1"/>
</dbReference>